<dbReference type="RefSeq" id="WP_091904790.1">
    <property type="nucleotide sequence ID" value="NZ_FNLO01000002.1"/>
</dbReference>
<keyword evidence="1" id="KW-0805">Transcription regulation</keyword>
<dbReference type="PANTHER" id="PTHR46796">
    <property type="entry name" value="HTH-TYPE TRANSCRIPTIONAL ACTIVATOR RHAS-RELATED"/>
    <property type="match status" value="1"/>
</dbReference>
<dbReference type="AlphaFoldDB" id="A0A1H2PKM5"/>
<dbReference type="Proteomes" id="UP000243719">
    <property type="component" value="Unassembled WGS sequence"/>
</dbReference>
<evidence type="ECO:0000256" key="3">
    <source>
        <dbReference type="ARBA" id="ARBA00023163"/>
    </source>
</evidence>
<gene>
    <name evidence="5" type="ORF">SAMN05216551_10288</name>
</gene>
<keyword evidence="6" id="KW-1185">Reference proteome</keyword>
<feature type="domain" description="HTH araC/xylS-type" evidence="4">
    <location>
        <begin position="198"/>
        <end position="296"/>
    </location>
</feature>
<dbReference type="Gene3D" id="1.10.10.60">
    <property type="entry name" value="Homeodomain-like"/>
    <property type="match status" value="2"/>
</dbReference>
<name>A0A1H2PKM5_9BURK</name>
<dbReference type="InterPro" id="IPR020449">
    <property type="entry name" value="Tscrpt_reg_AraC-type_HTH"/>
</dbReference>
<dbReference type="InterPro" id="IPR018062">
    <property type="entry name" value="HTH_AraC-typ_CS"/>
</dbReference>
<evidence type="ECO:0000256" key="1">
    <source>
        <dbReference type="ARBA" id="ARBA00023015"/>
    </source>
</evidence>
<dbReference type="SUPFAM" id="SSF46689">
    <property type="entry name" value="Homeodomain-like"/>
    <property type="match status" value="2"/>
</dbReference>
<dbReference type="InterPro" id="IPR009057">
    <property type="entry name" value="Homeodomain-like_sf"/>
</dbReference>
<evidence type="ECO:0000256" key="2">
    <source>
        <dbReference type="ARBA" id="ARBA00023125"/>
    </source>
</evidence>
<dbReference type="PRINTS" id="PR00032">
    <property type="entry name" value="HTHARAC"/>
</dbReference>
<dbReference type="EMBL" id="FNLO01000002">
    <property type="protein sequence ID" value="SDV46904.1"/>
    <property type="molecule type" value="Genomic_DNA"/>
</dbReference>
<dbReference type="GO" id="GO:0003700">
    <property type="term" value="F:DNA-binding transcription factor activity"/>
    <property type="evidence" value="ECO:0007669"/>
    <property type="project" value="InterPro"/>
</dbReference>
<dbReference type="GO" id="GO:0043565">
    <property type="term" value="F:sequence-specific DNA binding"/>
    <property type="evidence" value="ECO:0007669"/>
    <property type="project" value="InterPro"/>
</dbReference>
<dbReference type="SMART" id="SM00342">
    <property type="entry name" value="HTH_ARAC"/>
    <property type="match status" value="1"/>
</dbReference>
<protein>
    <submittedName>
        <fullName evidence="5">AraC-type DNA-binding protein</fullName>
    </submittedName>
</protein>
<dbReference type="PROSITE" id="PS01124">
    <property type="entry name" value="HTH_ARAC_FAMILY_2"/>
    <property type="match status" value="1"/>
</dbReference>
<sequence length="315" mass="33949">MNDPLSEVVTLLRPTAAASKVVTGAGAWRVRRPEAGQTFYCAVVEGRCRLRIAERPAVELAAGDFVLIPSAQRFAMSSAEPEPPGDVDDVPIALADGVFRLGDRDGPATERLLIGHCVFASSDADLLVPLLPGVVHVRGNQRLTTLVHLLGEEARQRRPAREVILARLLEVLLIEALRAADPTAGPGLVRGLTDPRLGAAIRCMHAHPDDAWTVTRLAQAAALSRSAFFEHFTRAVGIAPMAYLQAWRMALAKHVLRTETVSVAEVAERVGYGSASAFSVAFARHVGQPPARYRQAGLSRETVLPDALRFEAGQR</sequence>
<dbReference type="OrthoDB" id="9789899at2"/>
<dbReference type="PANTHER" id="PTHR46796:SF7">
    <property type="entry name" value="ARAC FAMILY TRANSCRIPTIONAL REGULATOR"/>
    <property type="match status" value="1"/>
</dbReference>
<dbReference type="Pfam" id="PF12833">
    <property type="entry name" value="HTH_18"/>
    <property type="match status" value="1"/>
</dbReference>
<keyword evidence="3" id="KW-0804">Transcription</keyword>
<dbReference type="InterPro" id="IPR032783">
    <property type="entry name" value="AraC_lig"/>
</dbReference>
<reference evidence="6" key="1">
    <citation type="submission" date="2016-09" db="EMBL/GenBank/DDBJ databases">
        <authorList>
            <person name="Varghese N."/>
            <person name="Submissions S."/>
        </authorList>
    </citation>
    <scope>NUCLEOTIDE SEQUENCE [LARGE SCALE GENOMIC DNA]</scope>
    <source>
        <strain evidence="6">JS23</strain>
    </source>
</reference>
<dbReference type="InterPro" id="IPR018060">
    <property type="entry name" value="HTH_AraC"/>
</dbReference>
<proteinExistence type="predicted"/>
<evidence type="ECO:0000259" key="4">
    <source>
        <dbReference type="PROSITE" id="PS01124"/>
    </source>
</evidence>
<dbReference type="PROSITE" id="PS00041">
    <property type="entry name" value="HTH_ARAC_FAMILY_1"/>
    <property type="match status" value="1"/>
</dbReference>
<dbReference type="InterPro" id="IPR050204">
    <property type="entry name" value="AraC_XylS_family_regulators"/>
</dbReference>
<evidence type="ECO:0000313" key="5">
    <source>
        <dbReference type="EMBL" id="SDV46904.1"/>
    </source>
</evidence>
<dbReference type="STRING" id="1770053.SAMN05216551_10288"/>
<organism evidence="5 6">
    <name type="scientific">Chitinasiproducens palmae</name>
    <dbReference type="NCBI Taxonomy" id="1770053"/>
    <lineage>
        <taxon>Bacteria</taxon>
        <taxon>Pseudomonadati</taxon>
        <taxon>Pseudomonadota</taxon>
        <taxon>Betaproteobacteria</taxon>
        <taxon>Burkholderiales</taxon>
        <taxon>Burkholderiaceae</taxon>
        <taxon>Chitinasiproducens</taxon>
    </lineage>
</organism>
<keyword evidence="2 5" id="KW-0238">DNA-binding</keyword>
<dbReference type="Pfam" id="PF12852">
    <property type="entry name" value="Cupin_6"/>
    <property type="match status" value="1"/>
</dbReference>
<accession>A0A1H2PKM5</accession>
<evidence type="ECO:0000313" key="6">
    <source>
        <dbReference type="Proteomes" id="UP000243719"/>
    </source>
</evidence>